<reference evidence="5" key="1">
    <citation type="submission" date="2020-07" db="EMBL/GenBank/DDBJ databases">
        <title>Ethylene signaling mediates host invasion by parasitic plants.</title>
        <authorList>
            <person name="Yoshida S."/>
        </authorList>
    </citation>
    <scope>NUCLEOTIDE SEQUENCE</scope>
    <source>
        <strain evidence="5">Okayama</strain>
    </source>
</reference>
<dbReference type="OrthoDB" id="1924069at2759"/>
<comment type="caution">
    <text evidence="5">The sequence shown here is derived from an EMBL/GenBank/DDBJ whole genome shotgun (WGS) entry which is preliminary data.</text>
</comment>
<dbReference type="FunFam" id="3.40.50.1370:FF:000001">
    <property type="entry name" value="Aspartate carbamoyltransferase"/>
    <property type="match status" value="1"/>
</dbReference>
<evidence type="ECO:0000313" key="5">
    <source>
        <dbReference type="EMBL" id="GFQ05103.1"/>
    </source>
</evidence>
<accession>A0A830D392</accession>
<dbReference type="Gene3D" id="3.40.50.1370">
    <property type="entry name" value="Aspartate/ornithine carbamoyltransferase"/>
    <property type="match status" value="2"/>
</dbReference>
<dbReference type="InterPro" id="IPR036901">
    <property type="entry name" value="Asp/Orn_carbamoylTrfase_sf"/>
</dbReference>
<keyword evidence="6" id="KW-1185">Reference proteome</keyword>
<dbReference type="InterPro" id="IPR006132">
    <property type="entry name" value="Asp/Orn_carbamoyltranf_P-bd"/>
</dbReference>
<proteinExistence type="inferred from homology"/>
<dbReference type="PANTHER" id="PTHR45753:SF6">
    <property type="entry name" value="ASPARTATE CARBAMOYLTRANSFERASE"/>
    <property type="match status" value="1"/>
</dbReference>
<evidence type="ECO:0000256" key="1">
    <source>
        <dbReference type="ARBA" id="ARBA00008896"/>
    </source>
</evidence>
<dbReference type="GO" id="GO:0016597">
    <property type="term" value="F:amino acid binding"/>
    <property type="evidence" value="ECO:0007669"/>
    <property type="project" value="InterPro"/>
</dbReference>
<dbReference type="Proteomes" id="UP000653305">
    <property type="component" value="Unassembled WGS sequence"/>
</dbReference>
<evidence type="ECO:0000256" key="3">
    <source>
        <dbReference type="ARBA" id="ARBA00022975"/>
    </source>
</evidence>
<dbReference type="GO" id="GO:0006221">
    <property type="term" value="P:pyrimidine nucleotide biosynthetic process"/>
    <property type="evidence" value="ECO:0007669"/>
    <property type="project" value="UniProtKB-KW"/>
</dbReference>
<dbReference type="EMBL" id="BMAC01001015">
    <property type="protein sequence ID" value="GFQ05103.1"/>
    <property type="molecule type" value="Genomic_DNA"/>
</dbReference>
<protein>
    <submittedName>
        <fullName evidence="5">Aspartate carbamoyltransferase 2 chloroplastic</fullName>
    </submittedName>
</protein>
<name>A0A830D392_9LAMI</name>
<dbReference type="GO" id="GO:0016743">
    <property type="term" value="F:carboxyl- or carbamoyltransferase activity"/>
    <property type="evidence" value="ECO:0007669"/>
    <property type="project" value="InterPro"/>
</dbReference>
<keyword evidence="2 5" id="KW-0808">Transferase</keyword>
<evidence type="ECO:0000256" key="2">
    <source>
        <dbReference type="ARBA" id="ARBA00022679"/>
    </source>
</evidence>
<dbReference type="AlphaFoldDB" id="A0A830D392"/>
<dbReference type="PRINTS" id="PR00100">
    <property type="entry name" value="AOTCASE"/>
</dbReference>
<sequence>MSFDIQPGSTLMASSSTFSTWALNGSNTLASKAATKSYTNFICNYLKNGSSRAFQNTKKIIKINSRRGNLGLCQALEVGTKPSIPTGSKFQLDDIIEAQQFDRDTLSAIFDVALEMEKIEKNSGGSQILKGYLMATLFYEPSTRTRLSFESAMKRLGGEVLTTENAREFSSAAKGETLEDTIRTVEGYSDIIVMRHFESGAAKRAALTAGIPVINAGDGPGQHPTQALLDVYTIQREIGKLDGIKVGLVGDLAYGRTVRSLAYLLAKFKDVKIYFVSPEVVKMKVSTMASRHIVQQQNGDICRPLFSSAGEAVIGANKQKIIGAEQKNRRALNDIGNLVTFRGVNTKPLPQVSRPKTRSFCA</sequence>
<feature type="domain" description="Aspartate/ornithine carbamoyltransferase carbamoyl-P binding" evidence="4">
    <location>
        <begin position="94"/>
        <end position="235"/>
    </location>
</feature>
<comment type="similarity">
    <text evidence="1">Belongs to the aspartate/ornithine carbamoyltransferase superfamily. ATCase family.</text>
</comment>
<dbReference type="SUPFAM" id="SSF53671">
    <property type="entry name" value="Aspartate/ornithine carbamoyltransferase"/>
    <property type="match status" value="1"/>
</dbReference>
<dbReference type="PROSITE" id="PS00097">
    <property type="entry name" value="CARBAMOYLTRANSFERASE"/>
    <property type="match status" value="1"/>
</dbReference>
<dbReference type="PRINTS" id="PR00101">
    <property type="entry name" value="ATCASE"/>
</dbReference>
<organism evidence="5 6">
    <name type="scientific">Phtheirospermum japonicum</name>
    <dbReference type="NCBI Taxonomy" id="374723"/>
    <lineage>
        <taxon>Eukaryota</taxon>
        <taxon>Viridiplantae</taxon>
        <taxon>Streptophyta</taxon>
        <taxon>Embryophyta</taxon>
        <taxon>Tracheophyta</taxon>
        <taxon>Spermatophyta</taxon>
        <taxon>Magnoliopsida</taxon>
        <taxon>eudicotyledons</taxon>
        <taxon>Gunneridae</taxon>
        <taxon>Pentapetalae</taxon>
        <taxon>asterids</taxon>
        <taxon>lamiids</taxon>
        <taxon>Lamiales</taxon>
        <taxon>Orobanchaceae</taxon>
        <taxon>Orobanchaceae incertae sedis</taxon>
        <taxon>Phtheirospermum</taxon>
    </lineage>
</organism>
<dbReference type="InterPro" id="IPR006130">
    <property type="entry name" value="Asp/Orn_carbamoylTrfase"/>
</dbReference>
<keyword evidence="3" id="KW-0665">Pyrimidine biosynthesis</keyword>
<gene>
    <name evidence="5" type="ORF">PHJA_002654400</name>
</gene>
<dbReference type="PANTHER" id="PTHR45753">
    <property type="entry name" value="ORNITHINE CARBAMOYLTRANSFERASE, MITOCHONDRIAL"/>
    <property type="match status" value="1"/>
</dbReference>
<evidence type="ECO:0000259" key="4">
    <source>
        <dbReference type="Pfam" id="PF02729"/>
    </source>
</evidence>
<dbReference type="Pfam" id="PF02729">
    <property type="entry name" value="OTCace_N"/>
    <property type="match status" value="1"/>
</dbReference>
<dbReference type="GO" id="GO:0006520">
    <property type="term" value="P:amino acid metabolic process"/>
    <property type="evidence" value="ECO:0007669"/>
    <property type="project" value="InterPro"/>
</dbReference>
<evidence type="ECO:0000313" key="6">
    <source>
        <dbReference type="Proteomes" id="UP000653305"/>
    </source>
</evidence>